<keyword evidence="1" id="KW-1015">Disulfide bond</keyword>
<dbReference type="InterPro" id="IPR050111">
    <property type="entry name" value="C-type_lectin/snaclec_domain"/>
</dbReference>
<dbReference type="InterPro" id="IPR016187">
    <property type="entry name" value="CTDL_fold"/>
</dbReference>
<dbReference type="Gene3D" id="3.10.100.10">
    <property type="entry name" value="Mannose-Binding Protein A, subunit A"/>
    <property type="match status" value="1"/>
</dbReference>
<dbReference type="Ensembl" id="ENSONIT00000040947.1">
    <property type="protein sequence ID" value="ENSONIP00000066834.1"/>
    <property type="gene ID" value="ENSONIG00000036498.1"/>
</dbReference>
<dbReference type="Pfam" id="PF00059">
    <property type="entry name" value="Lectin_C"/>
    <property type="match status" value="1"/>
</dbReference>
<name>A0A669E5D3_ORENI</name>
<reference evidence="4" key="1">
    <citation type="submission" date="2012-01" db="EMBL/GenBank/DDBJ databases">
        <title>The Genome Sequence of Oreochromis niloticus (Nile Tilapia).</title>
        <authorList>
            <consortium name="Broad Institute Genome Assembly Team"/>
            <consortium name="Broad Institute Sequencing Platform"/>
            <person name="Di Palma F."/>
            <person name="Johnson J."/>
            <person name="Lander E.S."/>
            <person name="Lindblad-Toh K."/>
        </authorList>
    </citation>
    <scope>NUCLEOTIDE SEQUENCE [LARGE SCALE GENOMIC DNA]</scope>
</reference>
<dbReference type="InterPro" id="IPR002353">
    <property type="entry name" value="AntifreezeII"/>
</dbReference>
<dbReference type="PROSITE" id="PS00615">
    <property type="entry name" value="C_TYPE_LECTIN_1"/>
    <property type="match status" value="1"/>
</dbReference>
<evidence type="ECO:0000256" key="1">
    <source>
        <dbReference type="ARBA" id="ARBA00023157"/>
    </source>
</evidence>
<dbReference type="GeneID" id="112841631"/>
<proteinExistence type="predicted"/>
<dbReference type="GeneTree" id="ENSGT00940000162818"/>
<dbReference type="InterPro" id="IPR016186">
    <property type="entry name" value="C-type_lectin-like/link_sf"/>
</dbReference>
<dbReference type="Ensembl" id="ENSONIT00000079559.1">
    <property type="protein sequence ID" value="ENSONIP00000035623.1"/>
    <property type="gene ID" value="ENSONIG00000036498.1"/>
</dbReference>
<dbReference type="OMA" id="CAYRIAC"/>
<dbReference type="RefSeq" id="XP_025757925.1">
    <property type="nucleotide sequence ID" value="XM_025902140.1"/>
</dbReference>
<dbReference type="OrthoDB" id="8389387at2759"/>
<dbReference type="SMART" id="SM00034">
    <property type="entry name" value="CLECT"/>
    <property type="match status" value="1"/>
</dbReference>
<evidence type="ECO:0000313" key="3">
    <source>
        <dbReference type="Ensembl" id="ENSONIP00000066834.1"/>
    </source>
</evidence>
<dbReference type="KEGG" id="onl:112841631"/>
<dbReference type="PRINTS" id="PR00356">
    <property type="entry name" value="ANTIFREEZEII"/>
</dbReference>
<protein>
    <submittedName>
        <fullName evidence="3">Lactose-binding lectin l-2-like</fullName>
    </submittedName>
</protein>
<sequence length="171" mass="19460">MILLLFLFSLTLGAPSDSPSDDNEVKPQLDGRAVKLLRGSCPMFWWNFNGRCYKYVATHLSWADAELYCLSQGANLVSIHNTEEENFVRSLISNFDHEQRPTWIGLSDIHKEGRWMWSDGSVVGFVNWNAGEPNNVAGKEHCVVNNFSSPKKWNDYPCSHSFSSVCLKRKD</sequence>
<dbReference type="CDD" id="cd00037">
    <property type="entry name" value="CLECT"/>
    <property type="match status" value="1"/>
</dbReference>
<dbReference type="AlphaFoldDB" id="A0A669E5D3"/>
<dbReference type="InterPro" id="IPR018378">
    <property type="entry name" value="C-type_lectin_CS"/>
</dbReference>
<organism evidence="3 4">
    <name type="scientific">Oreochromis niloticus</name>
    <name type="common">Nile tilapia</name>
    <name type="synonym">Tilapia nilotica</name>
    <dbReference type="NCBI Taxonomy" id="8128"/>
    <lineage>
        <taxon>Eukaryota</taxon>
        <taxon>Metazoa</taxon>
        <taxon>Chordata</taxon>
        <taxon>Craniata</taxon>
        <taxon>Vertebrata</taxon>
        <taxon>Euteleostomi</taxon>
        <taxon>Actinopterygii</taxon>
        <taxon>Neopterygii</taxon>
        <taxon>Teleostei</taxon>
        <taxon>Neoteleostei</taxon>
        <taxon>Acanthomorphata</taxon>
        <taxon>Ovalentaria</taxon>
        <taxon>Cichlomorphae</taxon>
        <taxon>Cichliformes</taxon>
        <taxon>Cichlidae</taxon>
        <taxon>African cichlids</taxon>
        <taxon>Pseudocrenilabrinae</taxon>
        <taxon>Oreochromini</taxon>
        <taxon>Oreochromis</taxon>
    </lineage>
</organism>
<keyword evidence="4" id="KW-1185">Reference proteome</keyword>
<dbReference type="PANTHER" id="PTHR22803">
    <property type="entry name" value="MANNOSE, PHOSPHOLIPASE, LECTIN RECEPTOR RELATED"/>
    <property type="match status" value="1"/>
</dbReference>
<feature type="domain" description="C-type lectin" evidence="2">
    <location>
        <begin position="48"/>
        <end position="167"/>
    </location>
</feature>
<dbReference type="SUPFAM" id="SSF56436">
    <property type="entry name" value="C-type lectin-like"/>
    <property type="match status" value="1"/>
</dbReference>
<evidence type="ECO:0000259" key="2">
    <source>
        <dbReference type="PROSITE" id="PS50041"/>
    </source>
</evidence>
<dbReference type="Proteomes" id="UP000005207">
    <property type="component" value="Linkage group LG22"/>
</dbReference>
<accession>A0A669E5D3</accession>
<dbReference type="PROSITE" id="PS50041">
    <property type="entry name" value="C_TYPE_LECTIN_2"/>
    <property type="match status" value="1"/>
</dbReference>
<reference evidence="3" key="2">
    <citation type="submission" date="2025-05" db="UniProtKB">
        <authorList>
            <consortium name="Ensembl"/>
        </authorList>
    </citation>
    <scope>IDENTIFICATION</scope>
</reference>
<dbReference type="InterPro" id="IPR001304">
    <property type="entry name" value="C-type_lectin-like"/>
</dbReference>
<gene>
    <name evidence="3" type="primary">LOC112841631</name>
</gene>
<evidence type="ECO:0000313" key="4">
    <source>
        <dbReference type="Proteomes" id="UP000005207"/>
    </source>
</evidence>